<dbReference type="EMBL" id="JBBPBN010000022">
    <property type="protein sequence ID" value="KAK9013169.1"/>
    <property type="molecule type" value="Genomic_DNA"/>
</dbReference>
<keyword evidence="2" id="KW-1185">Reference proteome</keyword>
<protein>
    <submittedName>
        <fullName evidence="1">Uncharacterized protein</fullName>
    </submittedName>
</protein>
<organism evidence="1 2">
    <name type="scientific">Hibiscus sabdariffa</name>
    <name type="common">roselle</name>
    <dbReference type="NCBI Taxonomy" id="183260"/>
    <lineage>
        <taxon>Eukaryota</taxon>
        <taxon>Viridiplantae</taxon>
        <taxon>Streptophyta</taxon>
        <taxon>Embryophyta</taxon>
        <taxon>Tracheophyta</taxon>
        <taxon>Spermatophyta</taxon>
        <taxon>Magnoliopsida</taxon>
        <taxon>eudicotyledons</taxon>
        <taxon>Gunneridae</taxon>
        <taxon>Pentapetalae</taxon>
        <taxon>rosids</taxon>
        <taxon>malvids</taxon>
        <taxon>Malvales</taxon>
        <taxon>Malvaceae</taxon>
        <taxon>Malvoideae</taxon>
        <taxon>Hibiscus</taxon>
    </lineage>
</organism>
<accession>A0ABR2RJR8</accession>
<proteinExistence type="predicted"/>
<dbReference type="Proteomes" id="UP001396334">
    <property type="component" value="Unassembled WGS sequence"/>
</dbReference>
<reference evidence="1 2" key="1">
    <citation type="journal article" date="2024" name="G3 (Bethesda)">
        <title>Genome assembly of Hibiscus sabdariffa L. provides insights into metabolisms of medicinal natural products.</title>
        <authorList>
            <person name="Kim T."/>
        </authorList>
    </citation>
    <scope>NUCLEOTIDE SEQUENCE [LARGE SCALE GENOMIC DNA]</scope>
    <source>
        <strain evidence="1">TK-2024</strain>
        <tissue evidence="1">Old leaves</tissue>
    </source>
</reference>
<comment type="caution">
    <text evidence="1">The sequence shown here is derived from an EMBL/GenBank/DDBJ whole genome shotgun (WGS) entry which is preliminary data.</text>
</comment>
<name>A0ABR2RJR8_9ROSI</name>
<evidence type="ECO:0000313" key="2">
    <source>
        <dbReference type="Proteomes" id="UP001396334"/>
    </source>
</evidence>
<sequence length="124" mass="13491">MSKELSDLHNSVLDEIFPVQNFEEHGFVLHGDGIGLGVRNAEILALLSTAHASLNSYSYLSNCLQRAARTSLIRRGHEGATCSWGIVGETRGLAPPALRFDPRCGQTAPPDHMLLAPFSQHKVT</sequence>
<gene>
    <name evidence="1" type="ORF">V6N11_041188</name>
</gene>
<evidence type="ECO:0000313" key="1">
    <source>
        <dbReference type="EMBL" id="KAK9013169.1"/>
    </source>
</evidence>